<keyword evidence="2" id="KW-1185">Reference proteome</keyword>
<evidence type="ECO:0000313" key="2">
    <source>
        <dbReference type="Proteomes" id="UP001519460"/>
    </source>
</evidence>
<gene>
    <name evidence="1" type="ORF">BaRGS_00014292</name>
</gene>
<proteinExistence type="predicted"/>
<reference evidence="1 2" key="1">
    <citation type="journal article" date="2023" name="Sci. Data">
        <title>Genome assembly of the Korean intertidal mud-creeper Batillaria attramentaria.</title>
        <authorList>
            <person name="Patra A.K."/>
            <person name="Ho P.T."/>
            <person name="Jun S."/>
            <person name="Lee S.J."/>
            <person name="Kim Y."/>
            <person name="Won Y.J."/>
        </authorList>
    </citation>
    <scope>NUCLEOTIDE SEQUENCE [LARGE SCALE GENOMIC DNA]</scope>
    <source>
        <strain evidence="1">Wonlab-2016</strain>
    </source>
</reference>
<sequence>MKRSASPITRCSENVTDLSIHICAGSVRREHEQTQVQQKPQSRSVAAQLALALRDHRCDSYLMREALLSPARLVRRNCLCHSDRRRAVSMCTGSSNFQPS</sequence>
<protein>
    <submittedName>
        <fullName evidence="1">Uncharacterized protein</fullName>
    </submittedName>
</protein>
<organism evidence="1 2">
    <name type="scientific">Batillaria attramentaria</name>
    <dbReference type="NCBI Taxonomy" id="370345"/>
    <lineage>
        <taxon>Eukaryota</taxon>
        <taxon>Metazoa</taxon>
        <taxon>Spiralia</taxon>
        <taxon>Lophotrochozoa</taxon>
        <taxon>Mollusca</taxon>
        <taxon>Gastropoda</taxon>
        <taxon>Caenogastropoda</taxon>
        <taxon>Sorbeoconcha</taxon>
        <taxon>Cerithioidea</taxon>
        <taxon>Batillariidae</taxon>
        <taxon>Batillaria</taxon>
    </lineage>
</organism>
<dbReference type="EMBL" id="JACVVK020000083">
    <property type="protein sequence ID" value="KAK7494400.1"/>
    <property type="molecule type" value="Genomic_DNA"/>
</dbReference>
<evidence type="ECO:0000313" key="1">
    <source>
        <dbReference type="EMBL" id="KAK7494400.1"/>
    </source>
</evidence>
<accession>A0ABD0L4V4</accession>
<dbReference type="AlphaFoldDB" id="A0ABD0L4V4"/>
<comment type="caution">
    <text evidence="1">The sequence shown here is derived from an EMBL/GenBank/DDBJ whole genome shotgun (WGS) entry which is preliminary data.</text>
</comment>
<dbReference type="Proteomes" id="UP001519460">
    <property type="component" value="Unassembled WGS sequence"/>
</dbReference>
<name>A0ABD0L4V4_9CAEN</name>